<comment type="caution">
    <text evidence="1">The sequence shown here is derived from an EMBL/GenBank/DDBJ whole genome shotgun (WGS) entry which is preliminary data.</text>
</comment>
<name>A0ABR2ZW80_9AGAR</name>
<proteinExistence type="predicted"/>
<reference evidence="1 2" key="1">
    <citation type="submission" date="2024-05" db="EMBL/GenBank/DDBJ databases">
        <title>A draft genome resource for the thread blight pathogen Marasmius tenuissimus strain MS-2.</title>
        <authorList>
            <person name="Yulfo-Soto G.E."/>
            <person name="Baruah I.K."/>
            <person name="Amoako-Attah I."/>
            <person name="Bukari Y."/>
            <person name="Meinhardt L.W."/>
            <person name="Bailey B.A."/>
            <person name="Cohen S.P."/>
        </authorList>
    </citation>
    <scope>NUCLEOTIDE SEQUENCE [LARGE SCALE GENOMIC DNA]</scope>
    <source>
        <strain evidence="1 2">MS-2</strain>
    </source>
</reference>
<gene>
    <name evidence="1" type="ORF">AAF712_007304</name>
</gene>
<evidence type="ECO:0000313" key="1">
    <source>
        <dbReference type="EMBL" id="KAL0065663.1"/>
    </source>
</evidence>
<keyword evidence="2" id="KW-1185">Reference proteome</keyword>
<accession>A0ABR2ZW80</accession>
<evidence type="ECO:0008006" key="3">
    <source>
        <dbReference type="Google" id="ProtNLM"/>
    </source>
</evidence>
<sequence>MKAEDNSKTPTKHFQFYLETIIFRVDDTLFRVPSQYFHEKSTVFGGASNISKEGCRSEEEIVNLSPLPHGAGASDFEYLVRIIMAFTYELPTPNCYNLRQWLSVLKLATAWEFAQIRSLALNHMRAMQNDAIQYSEWSSILEFSWNLPSFFELREIAVSCLSAERFRLSPTSQVWMGQKYMVREWVTEGLKRLGGQENLPHLDELKENLGIDMTIALLYFRDSLSSQSLKSACLRCRRLSSSKELETSQVEEHFSGELSRYDYPSEIPPAPSCP</sequence>
<protein>
    <recommendedName>
        <fullName evidence="3">BTB domain-containing protein</fullName>
    </recommendedName>
</protein>
<evidence type="ECO:0000313" key="2">
    <source>
        <dbReference type="Proteomes" id="UP001437256"/>
    </source>
</evidence>
<dbReference type="Proteomes" id="UP001437256">
    <property type="component" value="Unassembled WGS sequence"/>
</dbReference>
<organism evidence="1 2">
    <name type="scientific">Marasmius tenuissimus</name>
    <dbReference type="NCBI Taxonomy" id="585030"/>
    <lineage>
        <taxon>Eukaryota</taxon>
        <taxon>Fungi</taxon>
        <taxon>Dikarya</taxon>
        <taxon>Basidiomycota</taxon>
        <taxon>Agaricomycotina</taxon>
        <taxon>Agaricomycetes</taxon>
        <taxon>Agaricomycetidae</taxon>
        <taxon>Agaricales</taxon>
        <taxon>Marasmiineae</taxon>
        <taxon>Marasmiaceae</taxon>
        <taxon>Marasmius</taxon>
    </lineage>
</organism>
<dbReference type="EMBL" id="JBBXMP010000044">
    <property type="protein sequence ID" value="KAL0065663.1"/>
    <property type="molecule type" value="Genomic_DNA"/>
</dbReference>